<name>A0A1X9YQW4_9BACT</name>
<dbReference type="RefSeq" id="WP_025605859.1">
    <property type="nucleotide sequence ID" value="NZ_CP021235.1"/>
</dbReference>
<feature type="repeat" description="TPR" evidence="4">
    <location>
        <begin position="32"/>
        <end position="65"/>
    </location>
</feature>
<dbReference type="Proteomes" id="UP000266292">
    <property type="component" value="Chromosome"/>
</dbReference>
<dbReference type="InterPro" id="IPR006690">
    <property type="entry name" value="OMPA-like_CS"/>
</dbReference>
<dbReference type="SUPFAM" id="SSF82171">
    <property type="entry name" value="DPP6 N-terminal domain-like"/>
    <property type="match status" value="1"/>
</dbReference>
<dbReference type="InterPro" id="IPR006664">
    <property type="entry name" value="OMP_bac"/>
</dbReference>
<dbReference type="PROSITE" id="PS50005">
    <property type="entry name" value="TPR"/>
    <property type="match status" value="2"/>
</dbReference>
<evidence type="ECO:0000256" key="2">
    <source>
        <dbReference type="ARBA" id="ARBA00023136"/>
    </source>
</evidence>
<dbReference type="AlphaFoldDB" id="A0A1X9YQW4"/>
<dbReference type="InterPro" id="IPR006665">
    <property type="entry name" value="OmpA-like"/>
</dbReference>
<dbReference type="KEGG" id="pact:CA264_07130"/>
<dbReference type="Pfam" id="PF13432">
    <property type="entry name" value="TPR_16"/>
    <property type="match status" value="2"/>
</dbReference>
<dbReference type="SUPFAM" id="SSF103088">
    <property type="entry name" value="OmpA-like"/>
    <property type="match status" value="1"/>
</dbReference>
<keyword evidence="9" id="KW-1185">Reference proteome</keyword>
<dbReference type="EMBL" id="CP021235">
    <property type="protein sequence ID" value="ARS35231.1"/>
    <property type="molecule type" value="Genomic_DNA"/>
</dbReference>
<evidence type="ECO:0000256" key="4">
    <source>
        <dbReference type="PROSITE-ProRule" id="PRU00339"/>
    </source>
</evidence>
<dbReference type="Pfam" id="PF00691">
    <property type="entry name" value="OmpA"/>
    <property type="match status" value="1"/>
</dbReference>
<evidence type="ECO:0000259" key="7">
    <source>
        <dbReference type="PROSITE" id="PS51123"/>
    </source>
</evidence>
<dbReference type="PROSITE" id="PS01068">
    <property type="entry name" value="OMPA_1"/>
    <property type="match status" value="1"/>
</dbReference>
<evidence type="ECO:0000313" key="8">
    <source>
        <dbReference type="EMBL" id="ARS35231.1"/>
    </source>
</evidence>
<dbReference type="OrthoDB" id="1488841at2"/>
<dbReference type="SUPFAM" id="SSF48452">
    <property type="entry name" value="TPR-like"/>
    <property type="match status" value="1"/>
</dbReference>
<protein>
    <recommendedName>
        <fullName evidence="7">OmpA-like domain-containing protein</fullName>
    </recommendedName>
</protein>
<evidence type="ECO:0000313" key="9">
    <source>
        <dbReference type="Proteomes" id="UP000266292"/>
    </source>
</evidence>
<dbReference type="Gene3D" id="2.60.40.1120">
    <property type="entry name" value="Carboxypeptidase-like, regulatory domain"/>
    <property type="match status" value="1"/>
</dbReference>
<dbReference type="InterPro" id="IPR011042">
    <property type="entry name" value="6-blade_b-propeller_TolB-like"/>
</dbReference>
<dbReference type="InterPro" id="IPR011659">
    <property type="entry name" value="WD40"/>
</dbReference>
<dbReference type="Gene3D" id="1.25.40.10">
    <property type="entry name" value="Tetratricopeptide repeat domain"/>
    <property type="match status" value="1"/>
</dbReference>
<reference evidence="9" key="1">
    <citation type="submission" date="2017-05" db="EMBL/GenBank/DDBJ databases">
        <authorList>
            <person name="Ray J."/>
            <person name="Price M."/>
            <person name="Deutschbauer A."/>
        </authorList>
    </citation>
    <scope>NUCLEOTIDE SEQUENCE [LARGE SCALE GENOMIC DNA]</scope>
    <source>
        <strain evidence="9">DSM 19842</strain>
    </source>
</reference>
<keyword evidence="3" id="KW-0998">Cell outer membrane</keyword>
<gene>
    <name evidence="8" type="ORF">CA264_07130</name>
</gene>
<comment type="subcellular location">
    <subcellularLocation>
        <location evidence="1">Cell outer membrane</location>
    </subcellularLocation>
</comment>
<feature type="signal peptide" evidence="6">
    <location>
        <begin position="1"/>
        <end position="21"/>
    </location>
</feature>
<dbReference type="GO" id="GO:0009279">
    <property type="term" value="C:cell outer membrane"/>
    <property type="evidence" value="ECO:0007669"/>
    <property type="project" value="UniProtKB-SubCell"/>
</dbReference>
<feature type="chain" id="PRO_5010988737" description="OmpA-like domain-containing protein" evidence="6">
    <location>
        <begin position="22"/>
        <end position="641"/>
    </location>
</feature>
<dbReference type="CDD" id="cd07185">
    <property type="entry name" value="OmpA_C-like"/>
    <property type="match status" value="1"/>
</dbReference>
<dbReference type="PROSITE" id="PS51123">
    <property type="entry name" value="OMPA_2"/>
    <property type="match status" value="1"/>
</dbReference>
<evidence type="ECO:0000256" key="6">
    <source>
        <dbReference type="SAM" id="SignalP"/>
    </source>
</evidence>
<evidence type="ECO:0000256" key="5">
    <source>
        <dbReference type="PROSITE-ProRule" id="PRU00473"/>
    </source>
</evidence>
<dbReference type="Gene3D" id="2.120.10.30">
    <property type="entry name" value="TolB, C-terminal domain"/>
    <property type="match status" value="1"/>
</dbReference>
<keyword evidence="6" id="KW-0732">Signal</keyword>
<dbReference type="PANTHER" id="PTHR30329">
    <property type="entry name" value="STATOR ELEMENT OF FLAGELLAR MOTOR COMPLEX"/>
    <property type="match status" value="1"/>
</dbReference>
<dbReference type="InterPro" id="IPR036737">
    <property type="entry name" value="OmpA-like_sf"/>
</dbReference>
<evidence type="ECO:0000256" key="3">
    <source>
        <dbReference type="ARBA" id="ARBA00023237"/>
    </source>
</evidence>
<dbReference type="InterPro" id="IPR019734">
    <property type="entry name" value="TPR_rpt"/>
</dbReference>
<dbReference type="PANTHER" id="PTHR30329:SF21">
    <property type="entry name" value="LIPOPROTEIN YIAD-RELATED"/>
    <property type="match status" value="1"/>
</dbReference>
<dbReference type="PRINTS" id="PR01021">
    <property type="entry name" value="OMPADOMAIN"/>
</dbReference>
<dbReference type="STRING" id="709015.GCA_000472485_01428"/>
<dbReference type="Gene3D" id="3.30.1330.60">
    <property type="entry name" value="OmpA-like domain"/>
    <property type="match status" value="1"/>
</dbReference>
<evidence type="ECO:0000256" key="1">
    <source>
        <dbReference type="ARBA" id="ARBA00004442"/>
    </source>
</evidence>
<organism evidence="8 9">
    <name type="scientific">Pontibacter actiniarum</name>
    <dbReference type="NCBI Taxonomy" id="323450"/>
    <lineage>
        <taxon>Bacteria</taxon>
        <taxon>Pseudomonadati</taxon>
        <taxon>Bacteroidota</taxon>
        <taxon>Cytophagia</taxon>
        <taxon>Cytophagales</taxon>
        <taxon>Hymenobacteraceae</taxon>
        <taxon>Pontibacter</taxon>
    </lineage>
</organism>
<feature type="domain" description="OmpA-like" evidence="7">
    <location>
        <begin position="527"/>
        <end position="641"/>
    </location>
</feature>
<dbReference type="Pfam" id="PF07676">
    <property type="entry name" value="PD40"/>
    <property type="match status" value="3"/>
</dbReference>
<feature type="repeat" description="TPR" evidence="4">
    <location>
        <begin position="103"/>
        <end position="136"/>
    </location>
</feature>
<sequence length="641" mass="71716">MYKPLLTSFLLLLGIATATMAQTRLSTTSAKAERLYEKADSYVRARDFDRALEALAAAAEKDPNFAEAYLRAAGLHKMMGNKAAAFENLEKGLKLLPFSKGQATNYFDLAEMHFDRGNYDAAREWYETYLKTGSTNAKMVDWARHQLKTATFAQEAMQKPVQFDPVQLPNTLNRFGLQYFPYTTADQHYFIYTARESARPEHDENIYVSQKRGEDWQPPLPISENINSPANEGAATISGDGMTLVFTSCNRPDSQGDCDLYISFRTGSEWSKPQNMGKTVNSKAWDSQPSLSADGRTMYFTSTRGGGIGKEDIWVTYRNDDGSWQQPQNLGMPVNSTGRDMAPSIHVSGSTLYFVSDGHVGMGGLDIFKTNLQANRKWTEPKNLGYPLNTFADEGSLFITPDNRIGYYSRQVNSEAGTPSIQLYQFAVPAEWRSSEMSTYAQGRVFDATNKKPLAAQVQLYDVEADSLVQQVSSDKVSGEYTVVLTQGKQYALYVSAPQYLMNSRSFDYTSSKALSPVALDVYLDPIKAGAAVVLNNLFFDTGKYSLEKKSKTELDKLIAFMQQNPQVKIEISGHTDDVGSDQANQVLSERRAKSVVDYLASNSVSRDRIRYKGYGESKPVQPNSSEENRQLNRRIEMWVL</sequence>
<keyword evidence="2 5" id="KW-0472">Membrane</keyword>
<dbReference type="InterPro" id="IPR011990">
    <property type="entry name" value="TPR-like_helical_dom_sf"/>
</dbReference>
<accession>A0A1X9YQW4</accession>
<proteinExistence type="predicted"/>
<keyword evidence="4" id="KW-0802">TPR repeat</keyword>
<dbReference type="SMART" id="SM00028">
    <property type="entry name" value="TPR"/>
    <property type="match status" value="3"/>
</dbReference>
<dbReference type="InterPro" id="IPR050330">
    <property type="entry name" value="Bact_OuterMem_StrucFunc"/>
</dbReference>